<dbReference type="InterPro" id="IPR010982">
    <property type="entry name" value="Lambda_DNA-bd_dom_sf"/>
</dbReference>
<feature type="domain" description="HTH cro/C1-type" evidence="2">
    <location>
        <begin position="26"/>
        <end position="80"/>
    </location>
</feature>
<keyword evidence="1" id="KW-0238">DNA-binding</keyword>
<dbReference type="PROSITE" id="PS50943">
    <property type="entry name" value="HTH_CROC1"/>
    <property type="match status" value="1"/>
</dbReference>
<evidence type="ECO:0000256" key="1">
    <source>
        <dbReference type="ARBA" id="ARBA00023125"/>
    </source>
</evidence>
<protein>
    <submittedName>
        <fullName evidence="3">HTH-type transcriptional regulator PuuR</fullName>
    </submittedName>
</protein>
<dbReference type="CDD" id="cd00093">
    <property type="entry name" value="HTH_XRE"/>
    <property type="match status" value="1"/>
</dbReference>
<dbReference type="InterPro" id="IPR050807">
    <property type="entry name" value="TransReg_Diox_bact_type"/>
</dbReference>
<sequence length="198" mass="21930">MNTSTGQSQERSPEEADPVFDLGERLRQVRLDRGLSQRELARRAGVTNGTISLIEQNKNSPSVASLKKVLDGVPMSLAEFFAVGAQAADRVFFRRDELSLITSGPLEFRQVGNVQGKSLQVLREYYPPGGDTGRAMLRHDSEEAGIVISGRVELTVGSRRRVLGPGDAYHFDSRIPHRFRNLDDEDCELISACTPPYL</sequence>
<dbReference type="GO" id="GO:0003700">
    <property type="term" value="F:DNA-binding transcription factor activity"/>
    <property type="evidence" value="ECO:0007669"/>
    <property type="project" value="TreeGrafter"/>
</dbReference>
<dbReference type="SMART" id="SM00530">
    <property type="entry name" value="HTH_XRE"/>
    <property type="match status" value="1"/>
</dbReference>
<reference evidence="3" key="1">
    <citation type="submission" date="2019-06" db="EMBL/GenBank/DDBJ databases">
        <authorList>
            <person name="Murdoch R.W."/>
            <person name="Fathepure B."/>
        </authorList>
    </citation>
    <scope>NUCLEOTIDE SEQUENCE</scope>
</reference>
<dbReference type="PANTHER" id="PTHR46797">
    <property type="entry name" value="HTH-TYPE TRANSCRIPTIONAL REGULATOR"/>
    <property type="match status" value="1"/>
</dbReference>
<gene>
    <name evidence="3" type="primary">puuR</name>
    <name evidence="3" type="ORF">KBTEX_00425</name>
</gene>
<dbReference type="InterPro" id="IPR013096">
    <property type="entry name" value="Cupin_2"/>
</dbReference>
<dbReference type="InterPro" id="IPR011051">
    <property type="entry name" value="RmlC_Cupin_sf"/>
</dbReference>
<dbReference type="InterPro" id="IPR001387">
    <property type="entry name" value="Cro/C1-type_HTH"/>
</dbReference>
<organism evidence="3">
    <name type="scientific">uncultured organism</name>
    <dbReference type="NCBI Taxonomy" id="155900"/>
    <lineage>
        <taxon>unclassified sequences</taxon>
        <taxon>environmental samples</taxon>
    </lineage>
</organism>
<dbReference type="GO" id="GO:0003677">
    <property type="term" value="F:DNA binding"/>
    <property type="evidence" value="ECO:0007669"/>
    <property type="project" value="UniProtKB-KW"/>
</dbReference>
<proteinExistence type="predicted"/>
<dbReference type="SUPFAM" id="SSF47413">
    <property type="entry name" value="lambda repressor-like DNA-binding domains"/>
    <property type="match status" value="1"/>
</dbReference>
<accession>A0A5B8R9T0</accession>
<dbReference type="AlphaFoldDB" id="A0A5B8R9T0"/>
<name>A0A5B8R9T0_9ZZZZ</name>
<dbReference type="PANTHER" id="PTHR46797:SF11">
    <property type="entry name" value="HTH-TYPE TRANSCRIPTIONAL REGULATOR PUUR"/>
    <property type="match status" value="1"/>
</dbReference>
<dbReference type="CDD" id="cd02209">
    <property type="entry name" value="cupin_XRE_C"/>
    <property type="match status" value="1"/>
</dbReference>
<dbReference type="Pfam" id="PF01381">
    <property type="entry name" value="HTH_3"/>
    <property type="match status" value="1"/>
</dbReference>
<dbReference type="Gene3D" id="2.60.120.10">
    <property type="entry name" value="Jelly Rolls"/>
    <property type="match status" value="1"/>
</dbReference>
<dbReference type="SUPFAM" id="SSF51182">
    <property type="entry name" value="RmlC-like cupins"/>
    <property type="match status" value="1"/>
</dbReference>
<evidence type="ECO:0000313" key="3">
    <source>
        <dbReference type="EMBL" id="QEA04122.1"/>
    </source>
</evidence>
<evidence type="ECO:0000259" key="2">
    <source>
        <dbReference type="PROSITE" id="PS50943"/>
    </source>
</evidence>
<dbReference type="InterPro" id="IPR014710">
    <property type="entry name" value="RmlC-like_jellyroll"/>
</dbReference>
<dbReference type="EMBL" id="MN079080">
    <property type="protein sequence ID" value="QEA04122.1"/>
    <property type="molecule type" value="Genomic_DNA"/>
</dbReference>
<dbReference type="Gene3D" id="1.10.260.40">
    <property type="entry name" value="lambda repressor-like DNA-binding domains"/>
    <property type="match status" value="1"/>
</dbReference>
<dbReference type="Pfam" id="PF07883">
    <property type="entry name" value="Cupin_2"/>
    <property type="match status" value="1"/>
</dbReference>